<feature type="compositionally biased region" description="Pro residues" evidence="1">
    <location>
        <begin position="107"/>
        <end position="118"/>
    </location>
</feature>
<reference evidence="2 3" key="1">
    <citation type="submission" date="2020-08" db="EMBL/GenBank/DDBJ databases">
        <title>Genomic Encyclopedia of Type Strains, Phase III (KMG-III): the genomes of soil and plant-associated and newly described type strains.</title>
        <authorList>
            <person name="Whitman W."/>
        </authorList>
    </citation>
    <scope>NUCLEOTIDE SEQUENCE [LARGE SCALE GENOMIC DNA]</scope>
    <source>
        <strain evidence="2 3">CECT 8075</strain>
    </source>
</reference>
<protein>
    <submittedName>
        <fullName evidence="2">Uncharacterized protein</fullName>
    </submittedName>
</protein>
<dbReference type="RefSeq" id="WP_184302760.1">
    <property type="nucleotide sequence ID" value="NZ_JACHXU010000003.1"/>
</dbReference>
<organism evidence="2 3">
    <name type="scientific">Aporhodopirellula rubra</name>
    <dbReference type="NCBI Taxonomy" id="980271"/>
    <lineage>
        <taxon>Bacteria</taxon>
        <taxon>Pseudomonadati</taxon>
        <taxon>Planctomycetota</taxon>
        <taxon>Planctomycetia</taxon>
        <taxon>Pirellulales</taxon>
        <taxon>Pirellulaceae</taxon>
        <taxon>Aporhodopirellula</taxon>
    </lineage>
</organism>
<feature type="compositionally biased region" description="Basic and acidic residues" evidence="1">
    <location>
        <begin position="97"/>
        <end position="106"/>
    </location>
</feature>
<gene>
    <name evidence="2" type="ORF">FHS27_001140</name>
</gene>
<dbReference type="EMBL" id="JACHXU010000003">
    <property type="protein sequence ID" value="MBB3205340.1"/>
    <property type="molecule type" value="Genomic_DNA"/>
</dbReference>
<sequence>MDSTHLQRSLRRSCWLSLWTCVCVCSSGCLALGIPSERIHDPADRGGLLGDWNSDVQYGPAEMAQELLHEGAVLTSPDEGVFCSDVSPLDVSPKTGCLKEPKEKPPEVPWPRFHPVPTRPVFGAPQ</sequence>
<comment type="caution">
    <text evidence="2">The sequence shown here is derived from an EMBL/GenBank/DDBJ whole genome shotgun (WGS) entry which is preliminary data.</text>
</comment>
<proteinExistence type="predicted"/>
<evidence type="ECO:0000313" key="2">
    <source>
        <dbReference type="EMBL" id="MBB3205340.1"/>
    </source>
</evidence>
<name>A0A7W5DVU7_9BACT</name>
<accession>A0A7W5DVU7</accession>
<keyword evidence="3" id="KW-1185">Reference proteome</keyword>
<dbReference type="AlphaFoldDB" id="A0A7W5DVU7"/>
<evidence type="ECO:0000256" key="1">
    <source>
        <dbReference type="SAM" id="MobiDB-lite"/>
    </source>
</evidence>
<evidence type="ECO:0000313" key="3">
    <source>
        <dbReference type="Proteomes" id="UP000536179"/>
    </source>
</evidence>
<dbReference type="Proteomes" id="UP000536179">
    <property type="component" value="Unassembled WGS sequence"/>
</dbReference>
<feature type="region of interest" description="Disordered" evidence="1">
    <location>
        <begin position="94"/>
        <end position="126"/>
    </location>
</feature>